<evidence type="ECO:0000313" key="2">
    <source>
        <dbReference type="Proteomes" id="UP000249016"/>
    </source>
</evidence>
<dbReference type="InterPro" id="IPR022118">
    <property type="entry name" value="Peptidase_C70_AvrRpt2"/>
</dbReference>
<comment type="caution">
    <text evidence="1">The sequence shown here is derived from an EMBL/GenBank/DDBJ whole genome shotgun (WGS) entry which is preliminary data.</text>
</comment>
<dbReference type="AlphaFoldDB" id="A0A327NVA8"/>
<name>A0A327NVA8_9BACT</name>
<accession>A0A327NVA8</accession>
<evidence type="ECO:0008006" key="3">
    <source>
        <dbReference type="Google" id="ProtNLM"/>
    </source>
</evidence>
<organism evidence="1 2">
    <name type="scientific">Spirosoma telluris</name>
    <dbReference type="NCBI Taxonomy" id="2183553"/>
    <lineage>
        <taxon>Bacteria</taxon>
        <taxon>Pseudomonadati</taxon>
        <taxon>Bacteroidota</taxon>
        <taxon>Cytophagia</taxon>
        <taxon>Cytophagales</taxon>
        <taxon>Cytophagaceae</taxon>
        <taxon>Spirosoma</taxon>
    </lineage>
</organism>
<sequence>MANTIYYYAKGELPVIAQPTSMSCWATVNTMMLSWRDQQSYSIETVMDWLGSDFRQIYDNNSGLPGERNNDWASANGMRIEYERCETPESIFTLLTNHGPLIVIDDQNNGITDSAGNRLWCIHARIIVGIDGDADNPDGVYIDIIDPDGGNQYQESFTQFEARYEAMTEAENYQILMMHY</sequence>
<dbReference type="OrthoDB" id="4312432at2"/>
<reference evidence="1 2" key="1">
    <citation type="submission" date="2018-06" db="EMBL/GenBank/DDBJ databases">
        <title>Spirosoma sp. HMF3257 Genome sequencing and assembly.</title>
        <authorList>
            <person name="Kang H."/>
            <person name="Cha I."/>
            <person name="Kim H."/>
            <person name="Kang J."/>
            <person name="Joh K."/>
        </authorList>
    </citation>
    <scope>NUCLEOTIDE SEQUENCE [LARGE SCALE GENOMIC DNA]</scope>
    <source>
        <strain evidence="1 2">HMF3257</strain>
    </source>
</reference>
<protein>
    <recommendedName>
        <fullName evidence="3">Peptidase C39-like domain-containing protein</fullName>
    </recommendedName>
</protein>
<dbReference type="RefSeq" id="WP_111346740.1">
    <property type="nucleotide sequence ID" value="NZ_QLII01000001.1"/>
</dbReference>
<proteinExistence type="predicted"/>
<gene>
    <name evidence="1" type="ORF">HMF3257_26040</name>
</gene>
<dbReference type="EMBL" id="QLII01000001">
    <property type="protein sequence ID" value="RAI76768.1"/>
    <property type="molecule type" value="Genomic_DNA"/>
</dbReference>
<evidence type="ECO:0000313" key="1">
    <source>
        <dbReference type="EMBL" id="RAI76768.1"/>
    </source>
</evidence>
<keyword evidence="2" id="KW-1185">Reference proteome</keyword>
<dbReference type="Pfam" id="PF12385">
    <property type="entry name" value="Peptidase_C70"/>
    <property type="match status" value="1"/>
</dbReference>
<dbReference type="Proteomes" id="UP000249016">
    <property type="component" value="Unassembled WGS sequence"/>
</dbReference>